<name>A0ABR7T2L8_HELCL</name>
<dbReference type="PANTHER" id="PTHR43033">
    <property type="entry name" value="TRNA(ILE)-LYSIDINE SYNTHASE-RELATED"/>
    <property type="match status" value="1"/>
</dbReference>
<dbReference type="CDD" id="cd01992">
    <property type="entry name" value="TilS_N"/>
    <property type="match status" value="1"/>
</dbReference>
<evidence type="ECO:0000256" key="7">
    <source>
        <dbReference type="ARBA" id="ARBA00048539"/>
    </source>
</evidence>
<keyword evidence="4 8" id="KW-0819">tRNA processing</keyword>
<dbReference type="InterPro" id="IPR012795">
    <property type="entry name" value="tRNA_Ile_lys_synt_N"/>
</dbReference>
<comment type="caution">
    <text evidence="10">The sequence shown here is derived from an EMBL/GenBank/DDBJ whole genome shotgun (WGS) entry which is preliminary data.</text>
</comment>
<evidence type="ECO:0000256" key="3">
    <source>
        <dbReference type="ARBA" id="ARBA00022598"/>
    </source>
</evidence>
<proteinExistence type="inferred from homology"/>
<dbReference type="HAMAP" id="MF_01161">
    <property type="entry name" value="tRNA_Ile_lys_synt"/>
    <property type="match status" value="1"/>
</dbReference>
<evidence type="ECO:0000256" key="2">
    <source>
        <dbReference type="ARBA" id="ARBA00022490"/>
    </source>
</evidence>
<dbReference type="InterPro" id="IPR012094">
    <property type="entry name" value="tRNA_Ile_lys_synt"/>
</dbReference>
<evidence type="ECO:0000256" key="8">
    <source>
        <dbReference type="HAMAP-Rule" id="MF_01161"/>
    </source>
</evidence>
<dbReference type="EC" id="6.3.4.19" evidence="8"/>
<evidence type="ECO:0000313" key="11">
    <source>
        <dbReference type="Proteomes" id="UP000617402"/>
    </source>
</evidence>
<dbReference type="SUPFAM" id="SSF82829">
    <property type="entry name" value="MesJ substrate recognition domain-like"/>
    <property type="match status" value="1"/>
</dbReference>
<dbReference type="Gene3D" id="3.40.50.620">
    <property type="entry name" value="HUPs"/>
    <property type="match status" value="1"/>
</dbReference>
<evidence type="ECO:0000256" key="4">
    <source>
        <dbReference type="ARBA" id="ARBA00022694"/>
    </source>
</evidence>
<comment type="domain">
    <text evidence="8">The N-terminal region contains the highly conserved SGGXDS motif, predicted to be a P-loop motif involved in ATP binding.</text>
</comment>
<accession>A0ABR7T2L8</accession>
<dbReference type="Pfam" id="PF01171">
    <property type="entry name" value="ATP_bind_3"/>
    <property type="match status" value="1"/>
</dbReference>
<dbReference type="Pfam" id="PF11734">
    <property type="entry name" value="TilS_C"/>
    <property type="match status" value="1"/>
</dbReference>
<keyword evidence="5 8" id="KW-0547">Nucleotide-binding</keyword>
<keyword evidence="6 8" id="KW-0067">ATP-binding</keyword>
<keyword evidence="11" id="KW-1185">Reference proteome</keyword>
<keyword evidence="2 8" id="KW-0963">Cytoplasm</keyword>
<evidence type="ECO:0000259" key="9">
    <source>
        <dbReference type="SMART" id="SM00977"/>
    </source>
</evidence>
<dbReference type="NCBIfam" id="TIGR02433">
    <property type="entry name" value="lysidine_TilS_C"/>
    <property type="match status" value="1"/>
</dbReference>
<dbReference type="SMART" id="SM00977">
    <property type="entry name" value="TilS_C"/>
    <property type="match status" value="1"/>
</dbReference>
<dbReference type="Gene3D" id="1.20.59.20">
    <property type="match status" value="1"/>
</dbReference>
<protein>
    <recommendedName>
        <fullName evidence="8">tRNA(Ile)-lysidine synthase</fullName>
        <ecNumber evidence="8">6.3.4.19</ecNumber>
    </recommendedName>
    <alternativeName>
        <fullName evidence="8">tRNA(Ile)-2-lysyl-cytidine synthase</fullName>
    </alternativeName>
    <alternativeName>
        <fullName evidence="8">tRNA(Ile)-lysidine synthetase</fullName>
    </alternativeName>
</protein>
<dbReference type="RefSeq" id="WP_188039336.1">
    <property type="nucleotide sequence ID" value="NZ_JACVHF010000004.1"/>
</dbReference>
<dbReference type="PANTHER" id="PTHR43033:SF1">
    <property type="entry name" value="TRNA(ILE)-LYSIDINE SYNTHASE-RELATED"/>
    <property type="match status" value="1"/>
</dbReference>
<comment type="subcellular location">
    <subcellularLocation>
        <location evidence="1 8">Cytoplasm</location>
    </subcellularLocation>
</comment>
<dbReference type="EMBL" id="JACVHF010000004">
    <property type="protein sequence ID" value="MBC9784225.1"/>
    <property type="molecule type" value="Genomic_DNA"/>
</dbReference>
<evidence type="ECO:0000256" key="5">
    <source>
        <dbReference type="ARBA" id="ARBA00022741"/>
    </source>
</evidence>
<comment type="similarity">
    <text evidence="8">Belongs to the tRNA(Ile)-lysidine synthase family.</text>
</comment>
<dbReference type="Proteomes" id="UP000617402">
    <property type="component" value="Unassembled WGS sequence"/>
</dbReference>
<comment type="function">
    <text evidence="8">Ligates lysine onto the cytidine present at position 34 of the AUA codon-specific tRNA(Ile) that contains the anticodon CAU, in an ATP-dependent manner. Cytidine is converted to lysidine, thus changing the amino acid specificity of the tRNA from methionine to isoleucine.</text>
</comment>
<gene>
    <name evidence="8 10" type="primary">tilS</name>
    <name evidence="10" type="ORF">H1S01_06840</name>
</gene>
<evidence type="ECO:0000256" key="1">
    <source>
        <dbReference type="ARBA" id="ARBA00004496"/>
    </source>
</evidence>
<reference evidence="10 11" key="1">
    <citation type="submission" date="2020-07" db="EMBL/GenBank/DDBJ databases">
        <title>Draft whole-genome sequence of Heliobacterium chlorum DSM 3682, type strain.</title>
        <authorList>
            <person name="Kyndt J.A."/>
            <person name="Meyer T.E."/>
            <person name="Imhoff J.F."/>
        </authorList>
    </citation>
    <scope>NUCLEOTIDE SEQUENCE [LARGE SCALE GENOMIC DNA]</scope>
    <source>
        <strain evidence="10 11">DSM 3682</strain>
    </source>
</reference>
<dbReference type="SUPFAM" id="SSF56037">
    <property type="entry name" value="PheT/TilS domain"/>
    <property type="match status" value="1"/>
</dbReference>
<organism evidence="10 11">
    <name type="scientific">Heliobacterium chlorum</name>
    <dbReference type="NCBI Taxonomy" id="2698"/>
    <lineage>
        <taxon>Bacteria</taxon>
        <taxon>Bacillati</taxon>
        <taxon>Bacillota</taxon>
        <taxon>Clostridia</taxon>
        <taxon>Eubacteriales</taxon>
        <taxon>Heliobacteriaceae</taxon>
        <taxon>Heliobacterium</taxon>
    </lineage>
</organism>
<dbReference type="InterPro" id="IPR012796">
    <property type="entry name" value="Lysidine-tRNA-synth_C"/>
</dbReference>
<keyword evidence="3 8" id="KW-0436">Ligase</keyword>
<evidence type="ECO:0000313" key="10">
    <source>
        <dbReference type="EMBL" id="MBC9784225.1"/>
    </source>
</evidence>
<dbReference type="SUPFAM" id="SSF52402">
    <property type="entry name" value="Adenine nucleotide alpha hydrolases-like"/>
    <property type="match status" value="1"/>
</dbReference>
<dbReference type="InterPro" id="IPR011063">
    <property type="entry name" value="TilS/TtcA_N"/>
</dbReference>
<evidence type="ECO:0000256" key="6">
    <source>
        <dbReference type="ARBA" id="ARBA00022840"/>
    </source>
</evidence>
<comment type="catalytic activity">
    <reaction evidence="7 8">
        <text>cytidine(34) in tRNA(Ile2) + L-lysine + ATP = lysidine(34) in tRNA(Ile2) + AMP + diphosphate + H(+)</text>
        <dbReference type="Rhea" id="RHEA:43744"/>
        <dbReference type="Rhea" id="RHEA-COMP:10625"/>
        <dbReference type="Rhea" id="RHEA-COMP:10670"/>
        <dbReference type="ChEBI" id="CHEBI:15378"/>
        <dbReference type="ChEBI" id="CHEBI:30616"/>
        <dbReference type="ChEBI" id="CHEBI:32551"/>
        <dbReference type="ChEBI" id="CHEBI:33019"/>
        <dbReference type="ChEBI" id="CHEBI:82748"/>
        <dbReference type="ChEBI" id="CHEBI:83665"/>
        <dbReference type="ChEBI" id="CHEBI:456215"/>
        <dbReference type="EC" id="6.3.4.19"/>
    </reaction>
</comment>
<dbReference type="InterPro" id="IPR014729">
    <property type="entry name" value="Rossmann-like_a/b/a_fold"/>
</dbReference>
<feature type="domain" description="Lysidine-tRNA(Ile) synthetase C-terminal" evidence="9">
    <location>
        <begin position="391"/>
        <end position="463"/>
    </location>
</feature>
<dbReference type="GO" id="GO:0032267">
    <property type="term" value="F:tRNA(Ile)-lysidine synthase activity"/>
    <property type="evidence" value="ECO:0007669"/>
    <property type="project" value="UniProtKB-EC"/>
</dbReference>
<sequence>MNHLLQRFSQSLCQLGINKPKERVLIALSGGADSVSLLLLFKKVSPQIDLELAAAHYNHSMRGKESDADADFVAELTNRLQVPLYSETAPPKWWLQEPGTKMEVARRLRYDFLRRAAEQAGAQWIALAHHADDMAETVLFHMLRGSGIKGLSGIPAKRGPFVRPLLPFRRKELEAFLNAEGQNWRHDSSNDSDAYTRNRIRHQIMPALLYFNPKLVETLCRNADLLRADAEFLDRECELVYGQVQQEEGLKVKALIDLPLALRRRVLRRFLEPESLGSEKTDAILDQLQKNLGRSGIVDQVGGKYLINEGGILRIYEKLPWLGNCDFLYPIAIPEEKNHSVLLEIPEAEGSLEVTLRTEKPVSLMHDEGPPTQAMKSTLQLKAEVLQRGPLSIRNRRPGDWLSLAGGAGRKKLKEFFIDKKIPRQLRNRIPLLTSGEEVLWVIGYWTGCHDTIEQPEQDVITFQWYGKTI</sequence>
<feature type="binding site" evidence="8">
    <location>
        <begin position="29"/>
        <end position="34"/>
    </location>
    <ligand>
        <name>ATP</name>
        <dbReference type="ChEBI" id="CHEBI:30616"/>
    </ligand>
</feature>
<dbReference type="NCBIfam" id="TIGR02432">
    <property type="entry name" value="lysidine_TilS_N"/>
    <property type="match status" value="1"/>
</dbReference>